<name>A0A660SGH1_UNCW3</name>
<evidence type="ECO:0000313" key="2">
    <source>
        <dbReference type="Proteomes" id="UP000268469"/>
    </source>
</evidence>
<sequence length="171" mass="18989">MRGSILLIISLFLACTQEGGEKGGQLPYKQLIHDFKMIETREGRKSWILYGDSAYVYDKYILVHNLRLLFFSEKGETTATIVAPEGRLDNKTHDMVACGGVEAVTIDSSSLHTDSLFFKNESTLIRTGSPVWIRRPDGTEISGIGLVTTPDLTRIEIGGKIKGMTPLEPER</sequence>
<dbReference type="GO" id="GO:0015221">
    <property type="term" value="F:lipopolysaccharide transmembrane transporter activity"/>
    <property type="evidence" value="ECO:0007669"/>
    <property type="project" value="InterPro"/>
</dbReference>
<reference evidence="1 2" key="1">
    <citation type="submission" date="2018-06" db="EMBL/GenBank/DDBJ databases">
        <title>Extensive metabolic versatility and redundancy in microbially diverse, dynamic hydrothermal sediments.</title>
        <authorList>
            <person name="Dombrowski N."/>
            <person name="Teske A."/>
            <person name="Baker B.J."/>
        </authorList>
    </citation>
    <scope>NUCLEOTIDE SEQUENCE [LARGE SCALE GENOMIC DNA]</scope>
    <source>
        <strain evidence="1">B36_G15</strain>
    </source>
</reference>
<dbReference type="AlphaFoldDB" id="A0A660SGH1"/>
<proteinExistence type="predicted"/>
<dbReference type="Gene3D" id="2.60.450.10">
    <property type="entry name" value="Lipopolysaccharide (LPS) transport protein A like domain"/>
    <property type="match status" value="1"/>
</dbReference>
<dbReference type="PROSITE" id="PS51257">
    <property type="entry name" value="PROKAR_LIPOPROTEIN"/>
    <property type="match status" value="1"/>
</dbReference>
<dbReference type="EMBL" id="QNBE01000060">
    <property type="protein sequence ID" value="RKX69915.1"/>
    <property type="molecule type" value="Genomic_DNA"/>
</dbReference>
<protein>
    <submittedName>
        <fullName evidence="1">LPS export ABC transporter periplasmic protein LptC</fullName>
    </submittedName>
</protein>
<gene>
    <name evidence="1" type="primary">lptC</name>
    <name evidence="1" type="ORF">DRP53_06695</name>
</gene>
<dbReference type="NCBIfam" id="TIGR04409">
    <property type="entry name" value="LptC_YrbK"/>
    <property type="match status" value="1"/>
</dbReference>
<accession>A0A660SGH1</accession>
<dbReference type="InterPro" id="IPR010664">
    <property type="entry name" value="LipoPS_assembly_LptC-rel"/>
</dbReference>
<dbReference type="Proteomes" id="UP000268469">
    <property type="component" value="Unassembled WGS sequence"/>
</dbReference>
<comment type="caution">
    <text evidence="1">The sequence shown here is derived from an EMBL/GenBank/DDBJ whole genome shotgun (WGS) entry which is preliminary data.</text>
</comment>
<evidence type="ECO:0000313" key="1">
    <source>
        <dbReference type="EMBL" id="RKX69915.1"/>
    </source>
</evidence>
<dbReference type="GO" id="GO:0005886">
    <property type="term" value="C:plasma membrane"/>
    <property type="evidence" value="ECO:0007669"/>
    <property type="project" value="InterPro"/>
</dbReference>
<dbReference type="InterPro" id="IPR026265">
    <property type="entry name" value="LptC"/>
</dbReference>
<dbReference type="Pfam" id="PF06835">
    <property type="entry name" value="LptC"/>
    <property type="match status" value="1"/>
</dbReference>
<organism evidence="1 2">
    <name type="scientific">candidate division WOR-3 bacterium</name>
    <dbReference type="NCBI Taxonomy" id="2052148"/>
    <lineage>
        <taxon>Bacteria</taxon>
        <taxon>Bacteria division WOR-3</taxon>
    </lineage>
</organism>